<protein>
    <submittedName>
        <fullName evidence="4">AAA family ATPase</fullName>
    </submittedName>
</protein>
<sequence length="304" mass="32922">MVLLERESQVRRLREMLADCLAGRGGVAAINGPVASGKTELLHVLGEHADAAGAVVLHATARCSEQQIALGVVGQLFRHQHFSPADRERALRVRAEATAIAPCDADLQTHGPAPAQVCQVQWQLLRGLSLRRPVVVIVDDLHFADSASLDTLTYVGRLLRTDRLLLVVAERDTVSGSTTTELSWRTSLVRQRHFTRLRVSPLSPAGTRELLTQLIGPVPAGGTAATTWHRLSGGNPLLLRALAEDHHEYAARRPSGGRSDPSEPVAGEEYGRAVDACVRRAGERFRDTARALAVLEASGSHRRL</sequence>
<feature type="domain" description="Orc1-like AAA ATPase" evidence="3">
    <location>
        <begin position="3"/>
        <end position="167"/>
    </location>
</feature>
<dbReference type="PANTHER" id="PTHR16305">
    <property type="entry name" value="TESTICULAR SOLUBLE ADENYLYL CYCLASE"/>
    <property type="match status" value="1"/>
</dbReference>
<dbReference type="RefSeq" id="WP_350793325.1">
    <property type="nucleotide sequence ID" value="NZ_JBEPEK010001200.1"/>
</dbReference>
<feature type="non-terminal residue" evidence="4">
    <location>
        <position position="304"/>
    </location>
</feature>
<dbReference type="Gene3D" id="3.40.50.300">
    <property type="entry name" value="P-loop containing nucleotide triphosphate hydrolases"/>
    <property type="match status" value="1"/>
</dbReference>
<dbReference type="PANTHER" id="PTHR16305:SF35">
    <property type="entry name" value="TRANSCRIPTIONAL ACTIVATOR DOMAIN"/>
    <property type="match status" value="1"/>
</dbReference>
<dbReference type="SUPFAM" id="SSF52540">
    <property type="entry name" value="P-loop containing nucleoside triphosphate hydrolases"/>
    <property type="match status" value="1"/>
</dbReference>
<evidence type="ECO:0000256" key="2">
    <source>
        <dbReference type="ARBA" id="ARBA00022840"/>
    </source>
</evidence>
<organism evidence="4 5">
    <name type="scientific">Streptomyces hyaluromycini</name>
    <dbReference type="NCBI Taxonomy" id="1377993"/>
    <lineage>
        <taxon>Bacteria</taxon>
        <taxon>Bacillati</taxon>
        <taxon>Actinomycetota</taxon>
        <taxon>Actinomycetes</taxon>
        <taxon>Kitasatosporales</taxon>
        <taxon>Streptomycetaceae</taxon>
        <taxon>Streptomyces</taxon>
    </lineage>
</organism>
<accession>A0ABV1XH53</accession>
<evidence type="ECO:0000256" key="1">
    <source>
        <dbReference type="ARBA" id="ARBA00022741"/>
    </source>
</evidence>
<comment type="caution">
    <text evidence="4">The sequence shown here is derived from an EMBL/GenBank/DDBJ whole genome shotgun (WGS) entry which is preliminary data.</text>
</comment>
<evidence type="ECO:0000313" key="5">
    <source>
        <dbReference type="Proteomes" id="UP001474181"/>
    </source>
</evidence>
<gene>
    <name evidence="4" type="ORF">ABT404_54515</name>
</gene>
<dbReference type="Proteomes" id="UP001474181">
    <property type="component" value="Unassembled WGS sequence"/>
</dbReference>
<evidence type="ECO:0000313" key="4">
    <source>
        <dbReference type="EMBL" id="MER7188381.1"/>
    </source>
</evidence>
<dbReference type="InterPro" id="IPR027417">
    <property type="entry name" value="P-loop_NTPase"/>
</dbReference>
<keyword evidence="1" id="KW-0547">Nucleotide-binding</keyword>
<dbReference type="InterPro" id="IPR041664">
    <property type="entry name" value="AAA_16"/>
</dbReference>
<name>A0ABV1XH53_9ACTN</name>
<reference evidence="4 5" key="1">
    <citation type="submission" date="2024-06" db="EMBL/GenBank/DDBJ databases">
        <title>The Natural Products Discovery Center: Release of the First 8490 Sequenced Strains for Exploring Actinobacteria Biosynthetic Diversity.</title>
        <authorList>
            <person name="Kalkreuter E."/>
            <person name="Kautsar S.A."/>
            <person name="Yang D."/>
            <person name="Bader C.D."/>
            <person name="Teijaro C.N."/>
            <person name="Fluegel L."/>
            <person name="Davis C.M."/>
            <person name="Simpson J.R."/>
            <person name="Lauterbach L."/>
            <person name="Steele A.D."/>
            <person name="Gui C."/>
            <person name="Meng S."/>
            <person name="Li G."/>
            <person name="Viehrig K."/>
            <person name="Ye F."/>
            <person name="Su P."/>
            <person name="Kiefer A.F."/>
            <person name="Nichols A."/>
            <person name="Cepeda A.J."/>
            <person name="Yan W."/>
            <person name="Fan B."/>
            <person name="Jiang Y."/>
            <person name="Adhikari A."/>
            <person name="Zheng C.-J."/>
            <person name="Schuster L."/>
            <person name="Cowan T.M."/>
            <person name="Smanski M.J."/>
            <person name="Chevrette M.G."/>
            <person name="De Carvalho L.P.S."/>
            <person name="Shen B."/>
        </authorList>
    </citation>
    <scope>NUCLEOTIDE SEQUENCE [LARGE SCALE GENOMIC DNA]</scope>
    <source>
        <strain evidence="4 5">NPDC000234</strain>
    </source>
</reference>
<proteinExistence type="predicted"/>
<keyword evidence="2" id="KW-0067">ATP-binding</keyword>
<evidence type="ECO:0000259" key="3">
    <source>
        <dbReference type="Pfam" id="PF13191"/>
    </source>
</evidence>
<dbReference type="EMBL" id="JBEPEK010001200">
    <property type="protein sequence ID" value="MER7188381.1"/>
    <property type="molecule type" value="Genomic_DNA"/>
</dbReference>
<dbReference type="Pfam" id="PF13191">
    <property type="entry name" value="AAA_16"/>
    <property type="match status" value="1"/>
</dbReference>
<keyword evidence="5" id="KW-1185">Reference proteome</keyword>